<evidence type="ECO:0000313" key="2">
    <source>
        <dbReference type="Proteomes" id="UP001646157"/>
    </source>
</evidence>
<evidence type="ECO:0000313" key="1">
    <source>
        <dbReference type="EMBL" id="MBM7587521.1"/>
    </source>
</evidence>
<reference evidence="1 2" key="1">
    <citation type="submission" date="2021-01" db="EMBL/GenBank/DDBJ databases">
        <title>Genomic Encyclopedia of Type Strains, Phase IV (KMG-IV): sequencing the most valuable type-strain genomes for metagenomic binning, comparative biology and taxonomic classification.</title>
        <authorList>
            <person name="Goeker M."/>
        </authorList>
    </citation>
    <scope>NUCLEOTIDE SEQUENCE [LARGE SCALE GENOMIC DNA]</scope>
    <source>
        <strain evidence="1 2">DSM 24834</strain>
    </source>
</reference>
<sequence>MTVTLLPETTNALGVPRSIYFPNKLGNPIGRPNQKDEQYAALIQCLKALEEVNVGEMVTGTTRNAQ</sequence>
<gene>
    <name evidence="1" type="ORF">JOC86_004094</name>
</gene>
<keyword evidence="2" id="KW-1185">Reference proteome</keyword>
<organism evidence="1 2">
    <name type="scientific">Rossellomorea pakistanensis</name>
    <dbReference type="NCBI Taxonomy" id="992288"/>
    <lineage>
        <taxon>Bacteria</taxon>
        <taxon>Bacillati</taxon>
        <taxon>Bacillota</taxon>
        <taxon>Bacilli</taxon>
        <taxon>Bacillales</taxon>
        <taxon>Bacillaceae</taxon>
        <taxon>Rossellomorea</taxon>
    </lineage>
</organism>
<proteinExistence type="predicted"/>
<dbReference type="Proteomes" id="UP001646157">
    <property type="component" value="Unassembled WGS sequence"/>
</dbReference>
<protein>
    <submittedName>
        <fullName evidence="1">Uncharacterized protein</fullName>
    </submittedName>
</protein>
<name>A0ABS2NI27_9BACI</name>
<dbReference type="EMBL" id="JAFBDZ010000004">
    <property type="protein sequence ID" value="MBM7587521.1"/>
    <property type="molecule type" value="Genomic_DNA"/>
</dbReference>
<accession>A0ABS2NI27</accession>
<comment type="caution">
    <text evidence="1">The sequence shown here is derived from an EMBL/GenBank/DDBJ whole genome shotgun (WGS) entry which is preliminary data.</text>
</comment>